<dbReference type="EMBL" id="JAGILA010000001">
    <property type="protein sequence ID" value="MBP2234653.1"/>
    <property type="molecule type" value="Genomic_DNA"/>
</dbReference>
<dbReference type="Proteomes" id="UP000730739">
    <property type="component" value="Unassembled WGS sequence"/>
</dbReference>
<proteinExistence type="predicted"/>
<protein>
    <submittedName>
        <fullName evidence="2">Membrane protein</fullName>
    </submittedName>
</protein>
<sequence>MTWIFLVVGAAGALIGILFRGSTLLAASCVIAIASIATAQLLGFSGQRTFLTTLYLVLTLQGTYLVGLFLAALLHRSAASRHLR</sequence>
<keyword evidence="3" id="KW-1185">Reference proteome</keyword>
<organism evidence="2 3">
    <name type="scientific">Sinorhizobium kostiense</name>
    <dbReference type="NCBI Taxonomy" id="76747"/>
    <lineage>
        <taxon>Bacteria</taxon>
        <taxon>Pseudomonadati</taxon>
        <taxon>Pseudomonadota</taxon>
        <taxon>Alphaproteobacteria</taxon>
        <taxon>Hyphomicrobiales</taxon>
        <taxon>Rhizobiaceae</taxon>
        <taxon>Sinorhizobium/Ensifer group</taxon>
        <taxon>Sinorhizobium</taxon>
    </lineage>
</organism>
<name>A0ABS4QVK5_9HYPH</name>
<dbReference type="RefSeq" id="WP_209600867.1">
    <property type="nucleotide sequence ID" value="NZ_JAGILA010000001.1"/>
</dbReference>
<keyword evidence="1" id="KW-0472">Membrane</keyword>
<keyword evidence="1" id="KW-1133">Transmembrane helix</keyword>
<feature type="transmembrane region" description="Helical" evidence="1">
    <location>
        <begin position="50"/>
        <end position="74"/>
    </location>
</feature>
<evidence type="ECO:0000313" key="2">
    <source>
        <dbReference type="EMBL" id="MBP2234653.1"/>
    </source>
</evidence>
<gene>
    <name evidence="2" type="ORF">J2Z31_001143</name>
</gene>
<reference evidence="2 3" key="1">
    <citation type="submission" date="2021-03" db="EMBL/GenBank/DDBJ databases">
        <title>Genomic Encyclopedia of Type Strains, Phase IV (KMG-IV): sequencing the most valuable type-strain genomes for metagenomic binning, comparative biology and taxonomic classification.</title>
        <authorList>
            <person name="Goeker M."/>
        </authorList>
    </citation>
    <scope>NUCLEOTIDE SEQUENCE [LARGE SCALE GENOMIC DNA]</scope>
    <source>
        <strain evidence="2 3">DSM 13372</strain>
    </source>
</reference>
<evidence type="ECO:0000256" key="1">
    <source>
        <dbReference type="SAM" id="Phobius"/>
    </source>
</evidence>
<evidence type="ECO:0000313" key="3">
    <source>
        <dbReference type="Proteomes" id="UP000730739"/>
    </source>
</evidence>
<keyword evidence="1" id="KW-0812">Transmembrane</keyword>
<comment type="caution">
    <text evidence="2">The sequence shown here is derived from an EMBL/GenBank/DDBJ whole genome shotgun (WGS) entry which is preliminary data.</text>
</comment>
<accession>A0ABS4QVK5</accession>